<keyword evidence="3" id="KW-1185">Reference proteome</keyword>
<comment type="caution">
    <text evidence="2">The sequence shown here is derived from an EMBL/GenBank/DDBJ whole genome shotgun (WGS) entry which is preliminary data.</text>
</comment>
<dbReference type="AlphaFoldDB" id="A0A8X6W6H3"/>
<feature type="region of interest" description="Disordered" evidence="1">
    <location>
        <begin position="1"/>
        <end position="37"/>
    </location>
</feature>
<evidence type="ECO:0000313" key="2">
    <source>
        <dbReference type="EMBL" id="GFY29198.1"/>
    </source>
</evidence>
<dbReference type="Proteomes" id="UP000887159">
    <property type="component" value="Unassembled WGS sequence"/>
</dbReference>
<protein>
    <submittedName>
        <fullName evidence="2">Uncharacterized protein</fullName>
    </submittedName>
</protein>
<evidence type="ECO:0000313" key="3">
    <source>
        <dbReference type="Proteomes" id="UP000887159"/>
    </source>
</evidence>
<sequence length="91" mass="10486">MPNDDEIVTSMQKESDPVNDEADEEKDNNKSIKGPSNVDAFSALKTTMKWYEQQSECCPTQQLLLKRIGDLAVKKRRCTMIQRNISDYFPQ</sequence>
<gene>
    <name evidence="2" type="primary">NCL1_52895</name>
    <name evidence="2" type="ORF">TNCV_4723261</name>
</gene>
<evidence type="ECO:0000256" key="1">
    <source>
        <dbReference type="SAM" id="MobiDB-lite"/>
    </source>
</evidence>
<name>A0A8X6W6H3_TRICX</name>
<dbReference type="EMBL" id="BMAU01021387">
    <property type="protein sequence ID" value="GFY29198.1"/>
    <property type="molecule type" value="Genomic_DNA"/>
</dbReference>
<proteinExistence type="predicted"/>
<accession>A0A8X6W6H3</accession>
<organism evidence="2 3">
    <name type="scientific">Trichonephila clavipes</name>
    <name type="common">Golden silk orbweaver</name>
    <name type="synonym">Nephila clavipes</name>
    <dbReference type="NCBI Taxonomy" id="2585209"/>
    <lineage>
        <taxon>Eukaryota</taxon>
        <taxon>Metazoa</taxon>
        <taxon>Ecdysozoa</taxon>
        <taxon>Arthropoda</taxon>
        <taxon>Chelicerata</taxon>
        <taxon>Arachnida</taxon>
        <taxon>Araneae</taxon>
        <taxon>Araneomorphae</taxon>
        <taxon>Entelegynae</taxon>
        <taxon>Araneoidea</taxon>
        <taxon>Nephilidae</taxon>
        <taxon>Trichonephila</taxon>
    </lineage>
</organism>
<feature type="compositionally biased region" description="Acidic residues" evidence="1">
    <location>
        <begin position="17"/>
        <end position="26"/>
    </location>
</feature>
<reference evidence="2" key="1">
    <citation type="submission" date="2020-08" db="EMBL/GenBank/DDBJ databases">
        <title>Multicomponent nature underlies the extraordinary mechanical properties of spider dragline silk.</title>
        <authorList>
            <person name="Kono N."/>
            <person name="Nakamura H."/>
            <person name="Mori M."/>
            <person name="Yoshida Y."/>
            <person name="Ohtoshi R."/>
            <person name="Malay A.D."/>
            <person name="Moran D.A.P."/>
            <person name="Tomita M."/>
            <person name="Numata K."/>
            <person name="Arakawa K."/>
        </authorList>
    </citation>
    <scope>NUCLEOTIDE SEQUENCE</scope>
</reference>